<dbReference type="OrthoDB" id="9792162at2"/>
<dbReference type="GO" id="GO:0016491">
    <property type="term" value="F:oxidoreductase activity"/>
    <property type="evidence" value="ECO:0007669"/>
    <property type="project" value="UniProtKB-KW"/>
</dbReference>
<dbReference type="Gene3D" id="3.40.50.720">
    <property type="entry name" value="NAD(P)-binding Rossmann-like Domain"/>
    <property type="match status" value="1"/>
</dbReference>
<evidence type="ECO:0000313" key="3">
    <source>
        <dbReference type="EMBL" id="ATY84582.1"/>
    </source>
</evidence>
<name>A0A2K8N827_9BACL</name>
<gene>
    <name evidence="4" type="ORF">COOX1_1316</name>
    <name evidence="3" type="ORF">CVV65_06165</name>
</gene>
<dbReference type="RefSeq" id="WP_100667399.1">
    <property type="nucleotide sequence ID" value="NZ_CP024955.1"/>
</dbReference>
<dbReference type="Proteomes" id="UP000231932">
    <property type="component" value="Chromosome"/>
</dbReference>
<dbReference type="InterPro" id="IPR020843">
    <property type="entry name" value="ER"/>
</dbReference>
<sequence length="309" mass="33609">MKAVLIENYGGPEQLKIADVPKPELRETDVLIEVHAASVNPVDWKIRRGYLQSRLNHRLPLILGWDAAGTVVETGPKVTRFRVGDEVFTRPDIERDGTYAEYVAVDQSLVAKKPANLSFEEAASVPLAALTAREALIDHAGVKPGDTVLIHAGAGGVGSFAIQIAKLLGAQVITTVSTRNVDFAKQLGADRVIDYTQEDFTATLRDLDVVFDTLGGEVQLLSMNVLKKGGMLVSIVMPPDLALAEQKGIRRAYFFLQPDGKKLEEIGKWIEQGHIKPAIGAVLPLEEVAKAHELSESGHSRGKIILKVR</sequence>
<dbReference type="SMART" id="SM00829">
    <property type="entry name" value="PKS_ER"/>
    <property type="match status" value="1"/>
</dbReference>
<dbReference type="EMBL" id="CP024955">
    <property type="protein sequence ID" value="ATY84582.1"/>
    <property type="molecule type" value="Genomic_DNA"/>
</dbReference>
<dbReference type="CDD" id="cd05289">
    <property type="entry name" value="MDR_like_2"/>
    <property type="match status" value="1"/>
</dbReference>
<evidence type="ECO:0000313" key="6">
    <source>
        <dbReference type="Proteomes" id="UP000502196"/>
    </source>
</evidence>
<feature type="domain" description="Enoyl reductase (ER)" evidence="2">
    <location>
        <begin position="10"/>
        <end position="306"/>
    </location>
</feature>
<dbReference type="SUPFAM" id="SSF51735">
    <property type="entry name" value="NAD(P)-binding Rossmann-fold domains"/>
    <property type="match status" value="1"/>
</dbReference>
<dbReference type="Pfam" id="PF08240">
    <property type="entry name" value="ADH_N"/>
    <property type="match status" value="1"/>
</dbReference>
<dbReference type="PANTHER" id="PTHR11695">
    <property type="entry name" value="ALCOHOL DEHYDROGENASE RELATED"/>
    <property type="match status" value="1"/>
</dbReference>
<dbReference type="InterPro" id="IPR011032">
    <property type="entry name" value="GroES-like_sf"/>
</dbReference>
<organism evidence="3 5">
    <name type="scientific">Kyrpidia spormannii</name>
    <dbReference type="NCBI Taxonomy" id="2055160"/>
    <lineage>
        <taxon>Bacteria</taxon>
        <taxon>Bacillati</taxon>
        <taxon>Bacillota</taxon>
        <taxon>Bacilli</taxon>
        <taxon>Bacillales</taxon>
        <taxon>Alicyclobacillaceae</taxon>
        <taxon>Kyrpidia</taxon>
    </lineage>
</organism>
<reference evidence="5" key="1">
    <citation type="submission" date="2017-11" db="EMBL/GenBank/DDBJ databases">
        <title>Complete Genome Sequence of Kyrpidia sp. Strain EA-1, a thermophilic, hydrogen-oxidizing Bacterium, isolated from the Azores.</title>
        <authorList>
            <person name="Reiner J.E."/>
            <person name="Lapp C.J."/>
            <person name="Bunk B."/>
            <person name="Gescher J."/>
        </authorList>
    </citation>
    <scope>NUCLEOTIDE SEQUENCE [LARGE SCALE GENOMIC DNA]</scope>
    <source>
        <strain evidence="5">EA-1</strain>
    </source>
</reference>
<protein>
    <submittedName>
        <fullName evidence="3">NADPH:quinone reductase</fullName>
    </submittedName>
</protein>
<evidence type="ECO:0000313" key="5">
    <source>
        <dbReference type="Proteomes" id="UP000231932"/>
    </source>
</evidence>
<dbReference type="InterPro" id="IPR013154">
    <property type="entry name" value="ADH-like_N"/>
</dbReference>
<reference evidence="4 6" key="3">
    <citation type="submission" date="2020-04" db="EMBL/GenBank/DDBJ databases">
        <authorList>
            <person name="Hogendoorn C."/>
        </authorList>
    </citation>
    <scope>NUCLEOTIDE SEQUENCE [LARGE SCALE GENOMIC DNA]</scope>
    <source>
        <strain evidence="4">COOX1</strain>
    </source>
</reference>
<dbReference type="Gene3D" id="3.90.180.10">
    <property type="entry name" value="Medium-chain alcohol dehydrogenases, catalytic domain"/>
    <property type="match status" value="1"/>
</dbReference>
<evidence type="ECO:0000313" key="4">
    <source>
        <dbReference type="EMBL" id="CAB3392249.1"/>
    </source>
</evidence>
<dbReference type="Pfam" id="PF13602">
    <property type="entry name" value="ADH_zinc_N_2"/>
    <property type="match status" value="1"/>
</dbReference>
<dbReference type="KEGG" id="kyr:CVV65_06165"/>
<dbReference type="PROSITE" id="PS01162">
    <property type="entry name" value="QOR_ZETA_CRYSTAL"/>
    <property type="match status" value="1"/>
</dbReference>
<evidence type="ECO:0000256" key="1">
    <source>
        <dbReference type="ARBA" id="ARBA00023002"/>
    </source>
</evidence>
<dbReference type="EMBL" id="LR792683">
    <property type="protein sequence ID" value="CAB3392249.1"/>
    <property type="molecule type" value="Genomic_DNA"/>
</dbReference>
<dbReference type="InterPro" id="IPR002364">
    <property type="entry name" value="Quin_OxRdtase/zeta-crystal_CS"/>
</dbReference>
<keyword evidence="1" id="KW-0560">Oxidoreductase</keyword>
<dbReference type="InterPro" id="IPR036291">
    <property type="entry name" value="NAD(P)-bd_dom_sf"/>
</dbReference>
<keyword evidence="5" id="KW-1185">Reference proteome</keyword>
<dbReference type="AlphaFoldDB" id="A0A2K8N827"/>
<dbReference type="Proteomes" id="UP000502196">
    <property type="component" value="Chromosome"/>
</dbReference>
<dbReference type="SUPFAM" id="SSF50129">
    <property type="entry name" value="GroES-like"/>
    <property type="match status" value="1"/>
</dbReference>
<accession>A0A2K8N827</accession>
<reference evidence="3" key="2">
    <citation type="journal article" date="2018" name="Genome Announc.">
        <title>Complete Genome Sequence of Kyrpidia sp. Strain EA-1, a Thermophilic Knallgas Bacterium, Isolated from the Azores.</title>
        <authorList>
            <person name="Reiner J.E."/>
            <person name="Lapp C.J."/>
            <person name="Bunk B."/>
            <person name="Sproer C."/>
            <person name="Overmann J."/>
            <person name="Gescher J."/>
        </authorList>
    </citation>
    <scope>NUCLEOTIDE SEQUENCE</scope>
    <source>
        <strain evidence="3">EA-1</strain>
    </source>
</reference>
<proteinExistence type="predicted"/>
<evidence type="ECO:0000259" key="2">
    <source>
        <dbReference type="SMART" id="SM00829"/>
    </source>
</evidence>
<dbReference type="PANTHER" id="PTHR11695:SF294">
    <property type="entry name" value="RETICULON-4-INTERACTING PROTEIN 1, MITOCHONDRIAL"/>
    <property type="match status" value="1"/>
</dbReference>
<dbReference type="InterPro" id="IPR050700">
    <property type="entry name" value="YIM1/Zinc_Alcohol_DH_Fams"/>
</dbReference>
<dbReference type="GO" id="GO:0008270">
    <property type="term" value="F:zinc ion binding"/>
    <property type="evidence" value="ECO:0007669"/>
    <property type="project" value="InterPro"/>
</dbReference>